<keyword evidence="2" id="KW-1185">Reference proteome</keyword>
<dbReference type="AlphaFoldDB" id="A0AAV4X7B4"/>
<proteinExistence type="predicted"/>
<evidence type="ECO:0000313" key="1">
    <source>
        <dbReference type="EMBL" id="GIY90568.1"/>
    </source>
</evidence>
<dbReference type="Proteomes" id="UP001054837">
    <property type="component" value="Unassembled WGS sequence"/>
</dbReference>
<reference evidence="1 2" key="1">
    <citation type="submission" date="2021-06" db="EMBL/GenBank/DDBJ databases">
        <title>Caerostris darwini draft genome.</title>
        <authorList>
            <person name="Kono N."/>
            <person name="Arakawa K."/>
        </authorList>
    </citation>
    <scope>NUCLEOTIDE SEQUENCE [LARGE SCALE GENOMIC DNA]</scope>
</reference>
<protein>
    <submittedName>
        <fullName evidence="1">Uncharacterized protein</fullName>
    </submittedName>
</protein>
<sequence>MSVHLRHENAKTSSSLSPHPHPLCVLPIDDLSLVGGVGVGSGLSKSFSNCSRADQSESRNCYSLLPTCGEKDPLFQISRKVVSHGPPRRDDLGVVSRPFRLIAALRPDDSHPTLSFLPNSTPFLTQ</sequence>
<evidence type="ECO:0000313" key="2">
    <source>
        <dbReference type="Proteomes" id="UP001054837"/>
    </source>
</evidence>
<accession>A0AAV4X7B4</accession>
<name>A0AAV4X7B4_9ARAC</name>
<organism evidence="1 2">
    <name type="scientific">Caerostris darwini</name>
    <dbReference type="NCBI Taxonomy" id="1538125"/>
    <lineage>
        <taxon>Eukaryota</taxon>
        <taxon>Metazoa</taxon>
        <taxon>Ecdysozoa</taxon>
        <taxon>Arthropoda</taxon>
        <taxon>Chelicerata</taxon>
        <taxon>Arachnida</taxon>
        <taxon>Araneae</taxon>
        <taxon>Araneomorphae</taxon>
        <taxon>Entelegynae</taxon>
        <taxon>Araneoidea</taxon>
        <taxon>Araneidae</taxon>
        <taxon>Caerostris</taxon>
    </lineage>
</organism>
<dbReference type="EMBL" id="BPLQ01015714">
    <property type="protein sequence ID" value="GIY90568.1"/>
    <property type="molecule type" value="Genomic_DNA"/>
</dbReference>
<gene>
    <name evidence="1" type="ORF">CDAR_562561</name>
</gene>
<comment type="caution">
    <text evidence="1">The sequence shown here is derived from an EMBL/GenBank/DDBJ whole genome shotgun (WGS) entry which is preliminary data.</text>
</comment>